<dbReference type="SUPFAM" id="SSF50104">
    <property type="entry name" value="Translation proteins SH3-like domain"/>
    <property type="match status" value="1"/>
</dbReference>
<dbReference type="RefSeq" id="WP_212773801.1">
    <property type="nucleotide sequence ID" value="NZ_AP024601.1"/>
</dbReference>
<dbReference type="GO" id="GO:1990904">
    <property type="term" value="C:ribonucleoprotein complex"/>
    <property type="evidence" value="ECO:0007669"/>
    <property type="project" value="UniProtKB-KW"/>
</dbReference>
<dbReference type="GO" id="GO:0005840">
    <property type="term" value="C:ribosome"/>
    <property type="evidence" value="ECO:0007669"/>
    <property type="project" value="UniProtKB-KW"/>
</dbReference>
<proteinExistence type="predicted"/>
<dbReference type="InterPro" id="IPR008991">
    <property type="entry name" value="Translation_prot_SH3-like_sf"/>
</dbReference>
<dbReference type="EMBL" id="AP024601">
    <property type="protein sequence ID" value="BCU80415.1"/>
    <property type="molecule type" value="Genomic_DNA"/>
</dbReference>
<dbReference type="AlphaFoldDB" id="A0A8D5ZL97"/>
<evidence type="ECO:0000313" key="4">
    <source>
        <dbReference type="Proteomes" id="UP000677436"/>
    </source>
</evidence>
<evidence type="ECO:0000256" key="1">
    <source>
        <dbReference type="ARBA" id="ARBA00022980"/>
    </source>
</evidence>
<sequence length="101" mass="11520">MTDAESRPRLGQIVRVLRGREAGTYAIIVGVEEPRFVLLADGDKRKFDRPKKKNIRHIQPTHYIAQEVADALAETGRVTNAKLRYALNQYLLHHGEEQKGE</sequence>
<reference evidence="3" key="1">
    <citation type="journal article" date="2013" name="Int. J. Syst. Evol. Microbiol.">
        <title>Polycladomyces abyssicola gen. nov., sp. nov., a thermophilic filamentous bacterium isolated from hemipelagic sediment.</title>
        <authorList>
            <person name="Tsubouchi T."/>
            <person name="Shimane Y."/>
            <person name="Mori K."/>
            <person name="Usui K."/>
            <person name="Hiraki T."/>
            <person name="Tame A."/>
            <person name="Uematsu K."/>
            <person name="Maruyama T."/>
            <person name="Hatada Y."/>
        </authorList>
    </citation>
    <scope>NUCLEOTIDE SEQUENCE</scope>
    <source>
        <strain evidence="3">JIR-001</strain>
    </source>
</reference>
<evidence type="ECO:0008006" key="5">
    <source>
        <dbReference type="Google" id="ProtNLM"/>
    </source>
</evidence>
<protein>
    <recommendedName>
        <fullName evidence="5">RNA-binding protein</fullName>
    </recommendedName>
</protein>
<organism evidence="3 4">
    <name type="scientific">Polycladomyces abyssicola</name>
    <dbReference type="NCBI Taxonomy" id="1125966"/>
    <lineage>
        <taxon>Bacteria</taxon>
        <taxon>Bacillati</taxon>
        <taxon>Bacillota</taxon>
        <taxon>Bacilli</taxon>
        <taxon>Bacillales</taxon>
        <taxon>Thermoactinomycetaceae</taxon>
        <taxon>Polycladomyces</taxon>
    </lineage>
</organism>
<name>A0A8D5ZL97_9BACL</name>
<accession>A0A8D5ZL97</accession>
<evidence type="ECO:0000256" key="2">
    <source>
        <dbReference type="ARBA" id="ARBA00023274"/>
    </source>
</evidence>
<dbReference type="Gene3D" id="2.30.30.30">
    <property type="match status" value="1"/>
</dbReference>
<keyword evidence="2" id="KW-0687">Ribonucleoprotein</keyword>
<dbReference type="InterPro" id="IPR014722">
    <property type="entry name" value="Rib_uL2_dom2"/>
</dbReference>
<dbReference type="KEGG" id="pabs:JIR001_01980"/>
<dbReference type="Proteomes" id="UP000677436">
    <property type="component" value="Chromosome"/>
</dbReference>
<gene>
    <name evidence="3" type="ORF">JIR001_01980</name>
</gene>
<keyword evidence="4" id="KW-1185">Reference proteome</keyword>
<dbReference type="CDD" id="cd06088">
    <property type="entry name" value="KOW_RPL14"/>
    <property type="match status" value="1"/>
</dbReference>
<reference evidence="3" key="2">
    <citation type="journal article" date="2021" name="Microbiol. Resour. Announc.">
        <title>Complete Genome Sequence of Polycladomyces abyssicola JIR-001T, Isolated from Hemipelagic Sediment in Deep Seawater.</title>
        <authorList>
            <person name="Tsubouchi T."/>
            <person name="Kaneko Y."/>
        </authorList>
    </citation>
    <scope>NUCLEOTIDE SEQUENCE</scope>
    <source>
        <strain evidence="3">JIR-001</strain>
    </source>
</reference>
<dbReference type="InterPro" id="IPR041985">
    <property type="entry name" value="Ribosomal_eL14_KOW"/>
</dbReference>
<evidence type="ECO:0000313" key="3">
    <source>
        <dbReference type="EMBL" id="BCU80415.1"/>
    </source>
</evidence>
<keyword evidence="1" id="KW-0689">Ribosomal protein</keyword>